<sequence>MKRIISYSILISGLAFTSLSYAFFVGFGASGGAEQVIIKGQDAGVIPKISGESLPPGGPKQLTNAETVWQKIYDSGNDDCGYGIAVDDTGNVYVAGSSYVGSTADFLTIKYDSNGNSVWQRRYDGGWRRTIIFTSNSYAMETETTAAVVDLEAGEGISKGTVMALSDYLRAQLFNSQRFTLVTRENMEQILEEQQFQLSGCTSQECIIQVGKLLNVCKMFAGSVGKVGATYVIALKIIDVESGRVEKIETEECPRCEEDSLLISIKNIANKIVNLPISATKRACSRSST</sequence>
<evidence type="ECO:0000313" key="3">
    <source>
        <dbReference type="Proteomes" id="UP000229307"/>
    </source>
</evidence>
<evidence type="ECO:0000256" key="1">
    <source>
        <dbReference type="SAM" id="Phobius"/>
    </source>
</evidence>
<dbReference type="InterPro" id="IPR005534">
    <property type="entry name" value="Curli_assmbl/transp-comp_CsgG"/>
</dbReference>
<feature type="transmembrane region" description="Helical" evidence="1">
    <location>
        <begin position="7"/>
        <end position="29"/>
    </location>
</feature>
<evidence type="ECO:0000313" key="2">
    <source>
        <dbReference type="EMBL" id="PIZ17992.1"/>
    </source>
</evidence>
<dbReference type="Pfam" id="PF06739">
    <property type="entry name" value="SBBP"/>
    <property type="match status" value="1"/>
</dbReference>
<keyword evidence="1" id="KW-0812">Transmembrane</keyword>
<comment type="caution">
    <text evidence="2">The sequence shown here is derived from an EMBL/GenBank/DDBJ whole genome shotgun (WGS) entry which is preliminary data.</text>
</comment>
<proteinExistence type="predicted"/>
<gene>
    <name evidence="2" type="ORF">COY52_01750</name>
</gene>
<accession>A0A2M7SEN4</accession>
<dbReference type="EMBL" id="PFMR01000054">
    <property type="protein sequence ID" value="PIZ17992.1"/>
    <property type="molecule type" value="Genomic_DNA"/>
</dbReference>
<keyword evidence="1" id="KW-1133">Transmembrane helix</keyword>
<dbReference type="GO" id="GO:0030288">
    <property type="term" value="C:outer membrane-bounded periplasmic space"/>
    <property type="evidence" value="ECO:0007669"/>
    <property type="project" value="InterPro"/>
</dbReference>
<evidence type="ECO:0008006" key="4">
    <source>
        <dbReference type="Google" id="ProtNLM"/>
    </source>
</evidence>
<name>A0A2M7SEN4_9BACT</name>
<dbReference type="Proteomes" id="UP000229307">
    <property type="component" value="Unassembled WGS sequence"/>
</dbReference>
<protein>
    <recommendedName>
        <fullName evidence="4">FlgO domain-containing protein</fullName>
    </recommendedName>
</protein>
<reference evidence="3" key="1">
    <citation type="submission" date="2017-09" db="EMBL/GenBank/DDBJ databases">
        <title>Depth-based differentiation of microbial function through sediment-hosted aquifers and enrichment of novel symbionts in the deep terrestrial subsurface.</title>
        <authorList>
            <person name="Probst A.J."/>
            <person name="Ladd B."/>
            <person name="Jarett J.K."/>
            <person name="Geller-Mcgrath D.E."/>
            <person name="Sieber C.M.K."/>
            <person name="Emerson J.B."/>
            <person name="Anantharaman K."/>
            <person name="Thomas B.C."/>
            <person name="Malmstrom R."/>
            <person name="Stieglmeier M."/>
            <person name="Klingl A."/>
            <person name="Woyke T."/>
            <person name="Ryan C.M."/>
            <person name="Banfield J.F."/>
        </authorList>
    </citation>
    <scope>NUCLEOTIDE SEQUENCE [LARGE SCALE GENOMIC DNA]</scope>
</reference>
<dbReference type="Gene3D" id="3.40.50.10610">
    <property type="entry name" value="ABC-type transport auxiliary lipoprotein component"/>
    <property type="match status" value="1"/>
</dbReference>
<dbReference type="InterPro" id="IPR010620">
    <property type="entry name" value="SBBP_repeat"/>
</dbReference>
<keyword evidence="1" id="KW-0472">Membrane</keyword>
<dbReference type="Pfam" id="PF03783">
    <property type="entry name" value="CsgG"/>
    <property type="match status" value="1"/>
</dbReference>
<organism evidence="2 3">
    <name type="scientific">Candidatus Desantisbacteria bacterium CG_4_10_14_0_8_um_filter_48_22</name>
    <dbReference type="NCBI Taxonomy" id="1974543"/>
    <lineage>
        <taxon>Bacteria</taxon>
        <taxon>Candidatus Desantisiibacteriota</taxon>
    </lineage>
</organism>
<dbReference type="AlphaFoldDB" id="A0A2M7SEN4"/>